<evidence type="ECO:0000256" key="6">
    <source>
        <dbReference type="ARBA" id="ARBA00022946"/>
    </source>
</evidence>
<sequence length="363" mass="40173">MPRGADWIQGHVAEFDPHDNSVTLTDSRKLEYEYLVVATGLQIKWDNVKGLSAALGDGRVVSNMSYATAPLTFQALQELRSGHALFTMPKGVVKCPGAGHKVCYIAEDYLRREGRRGHVSVTLAMAADRMFGIPRYSQTIEGLVKERDINVKLTTNLVEIRGDKQEAVFEQLDQSGQVVGHQAMQYDFLHVTPPQGPLDVVAHSPIANKEGWVETDPETLQHTRYANVFGIGDCAAVPTSKTAAAAGAQFLVLRDNLDALMAGRASDDARYDGYSSCPLVTKKGACMMMEFGYDGKIMETFTPLGIVDQQKEEPLMWFVKKDVLPWAYWNFMSKGYVPWSECKNIIKRMTAVTDAPAAVKSTR</sequence>
<dbReference type="PANTHER" id="PTHR10632">
    <property type="entry name" value="SULFIDE:QUINONE OXIDOREDUCTASE"/>
    <property type="match status" value="1"/>
</dbReference>
<accession>A0A0D2M940</accession>
<keyword evidence="7 12" id="KW-0560">Oxidoreductase</keyword>
<feature type="domain" description="FAD/NAD(P)-binding" evidence="11">
    <location>
        <begin position="6"/>
        <end position="245"/>
    </location>
</feature>
<keyword evidence="6" id="KW-0809">Transit peptide</keyword>
<keyword evidence="3" id="KW-0285">Flavoprotein</keyword>
<dbReference type="OrthoDB" id="5376590at2759"/>
<evidence type="ECO:0000256" key="9">
    <source>
        <dbReference type="ARBA" id="ARBA00060891"/>
    </source>
</evidence>
<evidence type="ECO:0000256" key="7">
    <source>
        <dbReference type="ARBA" id="ARBA00023002"/>
    </source>
</evidence>
<dbReference type="GO" id="GO:0070224">
    <property type="term" value="F:sulfide:quinone oxidoreductase activity"/>
    <property type="evidence" value="ECO:0007669"/>
    <property type="project" value="TreeGrafter"/>
</dbReference>
<evidence type="ECO:0000256" key="8">
    <source>
        <dbReference type="ARBA" id="ARBA00023128"/>
    </source>
</evidence>
<dbReference type="SUPFAM" id="SSF51905">
    <property type="entry name" value="FAD/NAD(P)-binding domain"/>
    <property type="match status" value="2"/>
</dbReference>
<evidence type="ECO:0000256" key="1">
    <source>
        <dbReference type="ARBA" id="ARBA00001974"/>
    </source>
</evidence>
<keyword evidence="4" id="KW-0874">Quinone</keyword>
<dbReference type="RefSeq" id="XP_013898809.1">
    <property type="nucleotide sequence ID" value="XM_014043355.1"/>
</dbReference>
<dbReference type="GO" id="GO:0048038">
    <property type="term" value="F:quinone binding"/>
    <property type="evidence" value="ECO:0007669"/>
    <property type="project" value="UniProtKB-KW"/>
</dbReference>
<comment type="cofactor">
    <cofactor evidence="1">
        <name>FAD</name>
        <dbReference type="ChEBI" id="CHEBI:57692"/>
    </cofactor>
</comment>
<dbReference type="PANTHER" id="PTHR10632:SF2">
    <property type="entry name" value="SULFIDE:QUINONE OXIDOREDUCTASE, MITOCHONDRIAL"/>
    <property type="match status" value="1"/>
</dbReference>
<dbReference type="Pfam" id="PF07992">
    <property type="entry name" value="Pyr_redox_2"/>
    <property type="match status" value="1"/>
</dbReference>
<proteinExistence type="inferred from homology"/>
<reference evidence="12 13" key="1">
    <citation type="journal article" date="2013" name="BMC Genomics">
        <title>Reconstruction of the lipid metabolism for the microalga Monoraphidium neglectum from its genome sequence reveals characteristics suitable for biofuel production.</title>
        <authorList>
            <person name="Bogen C."/>
            <person name="Al-Dilaimi A."/>
            <person name="Albersmeier A."/>
            <person name="Wichmann J."/>
            <person name="Grundmann M."/>
            <person name="Rupp O."/>
            <person name="Lauersen K.J."/>
            <person name="Blifernez-Klassen O."/>
            <person name="Kalinowski J."/>
            <person name="Goesmann A."/>
            <person name="Mussgnug J.H."/>
            <person name="Kruse O."/>
        </authorList>
    </citation>
    <scope>NUCLEOTIDE SEQUENCE [LARGE SCALE GENOMIC DNA]</scope>
    <source>
        <strain evidence="12 13">SAG 48.87</strain>
    </source>
</reference>
<evidence type="ECO:0000256" key="10">
    <source>
        <dbReference type="ARBA" id="ARBA00070160"/>
    </source>
</evidence>
<dbReference type="InterPro" id="IPR015904">
    <property type="entry name" value="Sulphide_quinone_reductase"/>
</dbReference>
<dbReference type="GO" id="GO:0071949">
    <property type="term" value="F:FAD binding"/>
    <property type="evidence" value="ECO:0007669"/>
    <property type="project" value="TreeGrafter"/>
</dbReference>
<organism evidence="12 13">
    <name type="scientific">Monoraphidium neglectum</name>
    <dbReference type="NCBI Taxonomy" id="145388"/>
    <lineage>
        <taxon>Eukaryota</taxon>
        <taxon>Viridiplantae</taxon>
        <taxon>Chlorophyta</taxon>
        <taxon>core chlorophytes</taxon>
        <taxon>Chlorophyceae</taxon>
        <taxon>CS clade</taxon>
        <taxon>Sphaeropleales</taxon>
        <taxon>Selenastraceae</taxon>
        <taxon>Monoraphidium</taxon>
    </lineage>
</organism>
<evidence type="ECO:0000256" key="3">
    <source>
        <dbReference type="ARBA" id="ARBA00022630"/>
    </source>
</evidence>
<dbReference type="InterPro" id="IPR023753">
    <property type="entry name" value="FAD/NAD-binding_dom"/>
</dbReference>
<comment type="subcellular location">
    <subcellularLocation>
        <location evidence="2">Mitochondrion</location>
    </subcellularLocation>
</comment>
<dbReference type="GO" id="GO:0005739">
    <property type="term" value="C:mitochondrion"/>
    <property type="evidence" value="ECO:0007669"/>
    <property type="project" value="UniProtKB-SubCell"/>
</dbReference>
<evidence type="ECO:0000256" key="2">
    <source>
        <dbReference type="ARBA" id="ARBA00004173"/>
    </source>
</evidence>
<gene>
    <name evidence="12" type="ORF">MNEG_8172</name>
</gene>
<dbReference type="GeneID" id="25741048"/>
<dbReference type="AlphaFoldDB" id="A0A0D2M940"/>
<dbReference type="Gene3D" id="3.50.50.100">
    <property type="match status" value="1"/>
</dbReference>
<dbReference type="KEGG" id="mng:MNEG_8172"/>
<keyword evidence="8" id="KW-0496">Mitochondrion</keyword>
<dbReference type="EMBL" id="KK101743">
    <property type="protein sequence ID" value="KIY99789.1"/>
    <property type="molecule type" value="Genomic_DNA"/>
</dbReference>
<dbReference type="GO" id="GO:0070221">
    <property type="term" value="P:sulfide oxidation, using sulfide:quinone oxidoreductase"/>
    <property type="evidence" value="ECO:0007669"/>
    <property type="project" value="TreeGrafter"/>
</dbReference>
<keyword evidence="13" id="KW-1185">Reference proteome</keyword>
<dbReference type="Proteomes" id="UP000054498">
    <property type="component" value="Unassembled WGS sequence"/>
</dbReference>
<dbReference type="InterPro" id="IPR036188">
    <property type="entry name" value="FAD/NAD-bd_sf"/>
</dbReference>
<evidence type="ECO:0000313" key="12">
    <source>
        <dbReference type="EMBL" id="KIY99789.1"/>
    </source>
</evidence>
<dbReference type="FunFam" id="3.50.50.60:FF:000034">
    <property type="entry name" value="sulfide:quinone oxidoreductase, mitochondrial"/>
    <property type="match status" value="1"/>
</dbReference>
<name>A0A0D2M940_9CHLO</name>
<evidence type="ECO:0000256" key="4">
    <source>
        <dbReference type="ARBA" id="ARBA00022719"/>
    </source>
</evidence>
<evidence type="ECO:0000313" key="13">
    <source>
        <dbReference type="Proteomes" id="UP000054498"/>
    </source>
</evidence>
<keyword evidence="5" id="KW-0274">FAD</keyword>
<evidence type="ECO:0000259" key="11">
    <source>
        <dbReference type="Pfam" id="PF07992"/>
    </source>
</evidence>
<protein>
    <recommendedName>
        <fullName evidence="10">Sulfide:quinone oxidoreductase, mitochondrial</fullName>
    </recommendedName>
</protein>
<dbReference type="STRING" id="145388.A0A0D2M940"/>
<comment type="similarity">
    <text evidence="9">Belongs to the SQRD family.</text>
</comment>
<evidence type="ECO:0000256" key="5">
    <source>
        <dbReference type="ARBA" id="ARBA00022827"/>
    </source>
</evidence>